<comment type="catalytic activity">
    <reaction evidence="4">
        <text>cyclic dehypoxanthinylfutalosinate = 1,4-dihydroxy-6-naphthoate + dihydroxyacetone</text>
        <dbReference type="Rhea" id="RHEA:33087"/>
        <dbReference type="ChEBI" id="CHEBI:16016"/>
        <dbReference type="ChEBI" id="CHEBI:64254"/>
        <dbReference type="ChEBI" id="CHEBI:64270"/>
        <dbReference type="EC" id="4.1.99.29"/>
    </reaction>
</comment>
<feature type="binding site" evidence="4">
    <location>
        <begin position="129"/>
        <end position="130"/>
    </location>
    <ligand>
        <name>substrate</name>
    </ligand>
</feature>
<proteinExistence type="inferred from homology"/>
<dbReference type="GO" id="GO:0016830">
    <property type="term" value="F:carbon-carbon lyase activity"/>
    <property type="evidence" value="ECO:0007669"/>
    <property type="project" value="UniProtKB-UniRule"/>
</dbReference>
<dbReference type="CDD" id="cd13635">
    <property type="entry name" value="PBP2_Ttha1568_Mqnd"/>
    <property type="match status" value="1"/>
</dbReference>
<evidence type="ECO:0000256" key="3">
    <source>
        <dbReference type="ARBA" id="ARBA00023239"/>
    </source>
</evidence>
<organism evidence="5 6">
    <name type="scientific">Sphingobacterium siyangense</name>
    <dbReference type="NCBI Taxonomy" id="459529"/>
    <lineage>
        <taxon>Bacteria</taxon>
        <taxon>Pseudomonadati</taxon>
        <taxon>Bacteroidota</taxon>
        <taxon>Sphingobacteriia</taxon>
        <taxon>Sphingobacteriales</taxon>
        <taxon>Sphingobacteriaceae</taxon>
        <taxon>Sphingobacterium</taxon>
    </lineage>
</organism>
<dbReference type="Gene3D" id="3.40.190.10">
    <property type="entry name" value="Periplasmic binding protein-like II"/>
    <property type="match status" value="2"/>
</dbReference>
<dbReference type="EC" id="4.1.99.29" evidence="4"/>
<keyword evidence="3 4" id="KW-0456">Lyase</keyword>
<dbReference type="UniPathway" id="UPA00079"/>
<reference evidence="5 6" key="1">
    <citation type="journal article" date="2015" name="Stand. Genomic Sci.">
        <title>Genomic Encyclopedia of Bacterial and Archaeal Type Strains, Phase III: the genomes of soil and plant-associated and newly described type strains.</title>
        <authorList>
            <person name="Whitman W.B."/>
            <person name="Woyke T."/>
            <person name="Klenk H.P."/>
            <person name="Zhou Y."/>
            <person name="Lilburn T.G."/>
            <person name="Beck B.J."/>
            <person name="De Vos P."/>
            <person name="Vandamme P."/>
            <person name="Eisen J.A."/>
            <person name="Garrity G."/>
            <person name="Hugenholtz P."/>
            <person name="Kyrpides N.C."/>
        </authorList>
    </citation>
    <scope>NUCLEOTIDE SEQUENCE [LARGE SCALE GENOMIC DNA]</scope>
    <source>
        <strain evidence="5 6">CGMCC 1.6855</strain>
    </source>
</reference>
<evidence type="ECO:0000256" key="2">
    <source>
        <dbReference type="ARBA" id="ARBA00022428"/>
    </source>
</evidence>
<dbReference type="Pfam" id="PF02621">
    <property type="entry name" value="VitK2_biosynth"/>
    <property type="match status" value="1"/>
</dbReference>
<dbReference type="PANTHER" id="PTHR37167">
    <property type="entry name" value="1,4-DIHYDROXY-6-NAPHTOATE SYNTHASE"/>
    <property type="match status" value="1"/>
</dbReference>
<comment type="similarity">
    <text evidence="4">Belongs to the MqnA/MqnD family. MqnD subfamily.</text>
</comment>
<name>A0A562MHD8_9SPHI</name>
<protein>
    <recommendedName>
        <fullName evidence="4">1,4-dihydroxy-6-naphtoate synthase</fullName>
        <ecNumber evidence="4">4.1.99.29</ecNumber>
    </recommendedName>
    <alternativeName>
        <fullName evidence="4">Menaquinone biosynthetic enzyme MqnD</fullName>
    </alternativeName>
</protein>
<comment type="caution">
    <text evidence="5">The sequence shown here is derived from an EMBL/GenBank/DDBJ whole genome shotgun (WGS) entry which is preliminary data.</text>
</comment>
<evidence type="ECO:0000256" key="4">
    <source>
        <dbReference type="HAMAP-Rule" id="MF_00996"/>
    </source>
</evidence>
<dbReference type="EMBL" id="VLKR01000013">
    <property type="protein sequence ID" value="TWI19365.1"/>
    <property type="molecule type" value="Genomic_DNA"/>
</dbReference>
<sequence>MGKILYNMKLTLGFSPCPNDTFIFDALIHHKIDTKGLDFEVEYQDVETLNLKAFQGDLDITKLSYHAFAYAVEDYELLDAGSALGFGVGPMLITKDPKLAKLLQQKLERAESLEGFDQLKVGYPGKYTTANFLLSLAFPELKNKVELVFSDIEGALLDGPIDLGLIIHENRFTYAEKGLHKVVDLGEYWEKTTKFPIPLGGIVVKRSLPQEVKDTLNTILKESVEFAFANPKSGLEFIRAHAQEMSEEVMYKHIELYVNKYSVELGLEGRDAITKMFEKAQELGFIPQSDQKLFLS</sequence>
<dbReference type="PANTHER" id="PTHR37167:SF1">
    <property type="entry name" value="1,4-DIHYDROXY-6-NAPHTOATE SYNTHASE"/>
    <property type="match status" value="1"/>
</dbReference>
<dbReference type="InterPro" id="IPR030869">
    <property type="entry name" value="MqnD"/>
</dbReference>
<dbReference type="GO" id="GO:0009234">
    <property type="term" value="P:menaquinone biosynthetic process"/>
    <property type="evidence" value="ECO:0007669"/>
    <property type="project" value="UniProtKB-UniRule"/>
</dbReference>
<dbReference type="InterPro" id="IPR003773">
    <property type="entry name" value="Menaquinone_biosynth"/>
</dbReference>
<keyword evidence="2 4" id="KW-0474">Menaquinone biosynthesis</keyword>
<dbReference type="HAMAP" id="MF_00996">
    <property type="entry name" value="MqnD"/>
    <property type="match status" value="1"/>
</dbReference>
<dbReference type="AlphaFoldDB" id="A0A562MHD8"/>
<dbReference type="SUPFAM" id="SSF53850">
    <property type="entry name" value="Periplasmic binding protein-like II"/>
    <property type="match status" value="1"/>
</dbReference>
<evidence type="ECO:0000313" key="6">
    <source>
        <dbReference type="Proteomes" id="UP000315908"/>
    </source>
</evidence>
<gene>
    <name evidence="4" type="primary">mqnD</name>
    <name evidence="5" type="ORF">IQ31_02676</name>
</gene>
<evidence type="ECO:0000256" key="1">
    <source>
        <dbReference type="ARBA" id="ARBA00004863"/>
    </source>
</evidence>
<comment type="function">
    <text evidence="4">Catalyzes the conversion of cyclic dehypoxanthine futalosine (cyclic DHFL) into 1,4-dihydroxy-6-naphthoate, a step in the biosynthesis of menaquinone (MK, vitamin K2).</text>
</comment>
<comment type="pathway">
    <text evidence="1 4">Quinol/quinone metabolism; menaquinone biosynthesis.</text>
</comment>
<evidence type="ECO:0000313" key="5">
    <source>
        <dbReference type="EMBL" id="TWI19365.1"/>
    </source>
</evidence>
<feature type="active site" description="Proton acceptor" evidence="4">
    <location>
        <position position="168"/>
    </location>
</feature>
<feature type="binding site" evidence="4">
    <location>
        <begin position="62"/>
        <end position="64"/>
    </location>
    <ligand>
        <name>substrate</name>
    </ligand>
</feature>
<dbReference type="Proteomes" id="UP000315908">
    <property type="component" value="Unassembled WGS sequence"/>
</dbReference>
<accession>A0A562MHD8</accession>